<reference evidence="1 2" key="1">
    <citation type="submission" date="2023-08" db="EMBL/GenBank/DDBJ databases">
        <title>A Necator americanus chromosomal reference genome.</title>
        <authorList>
            <person name="Ilik V."/>
            <person name="Petrzelkova K.J."/>
            <person name="Pardy F."/>
            <person name="Fuh T."/>
            <person name="Niatou-Singa F.S."/>
            <person name="Gouil Q."/>
            <person name="Baker L."/>
            <person name="Ritchie M.E."/>
            <person name="Jex A.R."/>
            <person name="Gazzola D."/>
            <person name="Li H."/>
            <person name="Toshio Fujiwara R."/>
            <person name="Zhan B."/>
            <person name="Aroian R.V."/>
            <person name="Pafco B."/>
            <person name="Schwarz E.M."/>
        </authorList>
    </citation>
    <scope>NUCLEOTIDE SEQUENCE [LARGE SCALE GENOMIC DNA]</scope>
    <source>
        <strain evidence="1 2">Aroian</strain>
        <tissue evidence="1">Whole animal</tissue>
    </source>
</reference>
<dbReference type="EMBL" id="JAVFWL010000003">
    <property type="protein sequence ID" value="KAK6742890.1"/>
    <property type="molecule type" value="Genomic_DNA"/>
</dbReference>
<organism evidence="1 2">
    <name type="scientific">Necator americanus</name>
    <name type="common">Human hookworm</name>
    <dbReference type="NCBI Taxonomy" id="51031"/>
    <lineage>
        <taxon>Eukaryota</taxon>
        <taxon>Metazoa</taxon>
        <taxon>Ecdysozoa</taxon>
        <taxon>Nematoda</taxon>
        <taxon>Chromadorea</taxon>
        <taxon>Rhabditida</taxon>
        <taxon>Rhabditina</taxon>
        <taxon>Rhabditomorpha</taxon>
        <taxon>Strongyloidea</taxon>
        <taxon>Ancylostomatidae</taxon>
        <taxon>Bunostominae</taxon>
        <taxon>Necator</taxon>
    </lineage>
</organism>
<gene>
    <name evidence="1" type="primary">Necator_chrIII.g11029</name>
    <name evidence="1" type="ORF">RB195_010264</name>
</gene>
<keyword evidence="2" id="KW-1185">Reference proteome</keyword>
<sequence length="68" mass="7417">MNDGTLVIRGEEVPSQNIGGVGLVVHPSVIHLFDSHEFLSPHLVILRLRALRQKPISVNCYSPTSAAE</sequence>
<comment type="caution">
    <text evidence="1">The sequence shown here is derived from an EMBL/GenBank/DDBJ whole genome shotgun (WGS) entry which is preliminary data.</text>
</comment>
<name>A0ABR1CZK3_NECAM</name>
<accession>A0ABR1CZK3</accession>
<proteinExistence type="predicted"/>
<dbReference type="Proteomes" id="UP001303046">
    <property type="component" value="Unassembled WGS sequence"/>
</dbReference>
<evidence type="ECO:0000313" key="2">
    <source>
        <dbReference type="Proteomes" id="UP001303046"/>
    </source>
</evidence>
<evidence type="ECO:0000313" key="1">
    <source>
        <dbReference type="EMBL" id="KAK6742890.1"/>
    </source>
</evidence>
<protein>
    <submittedName>
        <fullName evidence="1">Uncharacterized protein</fullName>
    </submittedName>
</protein>